<sequence length="75" mass="7797">MGKAVSLPPHRRDGAARVSSEALHGDPGQLTGQTDKTKVDTVSNSIQVVPTGFFYGEHLAFCGITECGAGNNQPA</sequence>
<dbReference type="AlphaFoldDB" id="A0A6B0RK47"/>
<evidence type="ECO:0000313" key="3">
    <source>
        <dbReference type="Proteomes" id="UP000322234"/>
    </source>
</evidence>
<feature type="region of interest" description="Disordered" evidence="1">
    <location>
        <begin position="1"/>
        <end position="37"/>
    </location>
</feature>
<reference evidence="2" key="1">
    <citation type="submission" date="2019-10" db="EMBL/GenBank/DDBJ databases">
        <title>The sequence and de novo assembly of the wild yak genome.</title>
        <authorList>
            <person name="Liu Y."/>
        </authorList>
    </citation>
    <scope>NUCLEOTIDE SEQUENCE [LARGE SCALE GENOMIC DNA]</scope>
    <source>
        <strain evidence="2">WY2019</strain>
    </source>
</reference>
<keyword evidence="3" id="KW-1185">Reference proteome</keyword>
<proteinExistence type="predicted"/>
<evidence type="ECO:0000313" key="2">
    <source>
        <dbReference type="EMBL" id="MXQ90500.1"/>
    </source>
</evidence>
<comment type="caution">
    <text evidence="2">The sequence shown here is derived from an EMBL/GenBank/DDBJ whole genome shotgun (WGS) entry which is preliminary data.</text>
</comment>
<gene>
    <name evidence="2" type="ORF">E5288_WYG016289</name>
</gene>
<dbReference type="EMBL" id="VBQZ03000064">
    <property type="protein sequence ID" value="MXQ90500.1"/>
    <property type="molecule type" value="Genomic_DNA"/>
</dbReference>
<dbReference type="Proteomes" id="UP000322234">
    <property type="component" value="Unassembled WGS sequence"/>
</dbReference>
<organism evidence="2 3">
    <name type="scientific">Bos mutus</name>
    <name type="common">wild yak</name>
    <dbReference type="NCBI Taxonomy" id="72004"/>
    <lineage>
        <taxon>Eukaryota</taxon>
        <taxon>Metazoa</taxon>
        <taxon>Chordata</taxon>
        <taxon>Craniata</taxon>
        <taxon>Vertebrata</taxon>
        <taxon>Euteleostomi</taxon>
        <taxon>Mammalia</taxon>
        <taxon>Eutheria</taxon>
        <taxon>Laurasiatheria</taxon>
        <taxon>Artiodactyla</taxon>
        <taxon>Ruminantia</taxon>
        <taxon>Pecora</taxon>
        <taxon>Bovidae</taxon>
        <taxon>Bovinae</taxon>
        <taxon>Bos</taxon>
    </lineage>
</organism>
<protein>
    <submittedName>
        <fullName evidence="2">Uncharacterized protein</fullName>
    </submittedName>
</protein>
<accession>A0A6B0RK47</accession>
<evidence type="ECO:0000256" key="1">
    <source>
        <dbReference type="SAM" id="MobiDB-lite"/>
    </source>
</evidence>
<name>A0A6B0RK47_9CETA</name>